<dbReference type="Proteomes" id="UP000824120">
    <property type="component" value="Chromosome 8"/>
</dbReference>
<evidence type="ECO:0000313" key="1">
    <source>
        <dbReference type="EMBL" id="KAG5591029.1"/>
    </source>
</evidence>
<accession>A0A9J5XT83</accession>
<organism evidence="1 2">
    <name type="scientific">Solanum commersonii</name>
    <name type="common">Commerson's wild potato</name>
    <name type="synonym">Commerson's nightshade</name>
    <dbReference type="NCBI Taxonomy" id="4109"/>
    <lineage>
        <taxon>Eukaryota</taxon>
        <taxon>Viridiplantae</taxon>
        <taxon>Streptophyta</taxon>
        <taxon>Embryophyta</taxon>
        <taxon>Tracheophyta</taxon>
        <taxon>Spermatophyta</taxon>
        <taxon>Magnoliopsida</taxon>
        <taxon>eudicotyledons</taxon>
        <taxon>Gunneridae</taxon>
        <taxon>Pentapetalae</taxon>
        <taxon>asterids</taxon>
        <taxon>lamiids</taxon>
        <taxon>Solanales</taxon>
        <taxon>Solanaceae</taxon>
        <taxon>Solanoideae</taxon>
        <taxon>Solaneae</taxon>
        <taxon>Solanum</taxon>
    </lineage>
</organism>
<comment type="caution">
    <text evidence="1">The sequence shown here is derived from an EMBL/GenBank/DDBJ whole genome shotgun (WGS) entry which is preliminary data.</text>
</comment>
<gene>
    <name evidence="1" type="ORF">H5410_041543</name>
</gene>
<dbReference type="EMBL" id="JACXVP010000008">
    <property type="protein sequence ID" value="KAG5591029.1"/>
    <property type="molecule type" value="Genomic_DNA"/>
</dbReference>
<sequence>MSPDQSSLQAKLTSFRTDIDAILIAPTIESQVAPTTLADDTVLDILFSGIAKEGLEPTHAQGEICVESLLFVVQMVINKVISTLGSVVAILGDVPSEMVLRDFLVLKGTVQDALSLVVLEGVMVDHSRTSSSKGFVISGIEVGEKGFGQDLNFFFLMVLFTNLIFEEHDIVPSSPISGAGMKKLKVGIAFRETVNLGLEPLEILLMSKQRIILSDQINFKIMEERVVRVMRIF</sequence>
<protein>
    <submittedName>
        <fullName evidence="1">Uncharacterized protein</fullName>
    </submittedName>
</protein>
<dbReference type="AlphaFoldDB" id="A0A9J5XT83"/>
<name>A0A9J5XT83_SOLCO</name>
<keyword evidence="2" id="KW-1185">Reference proteome</keyword>
<proteinExistence type="predicted"/>
<evidence type="ECO:0000313" key="2">
    <source>
        <dbReference type="Proteomes" id="UP000824120"/>
    </source>
</evidence>
<reference evidence="1 2" key="1">
    <citation type="submission" date="2020-09" db="EMBL/GenBank/DDBJ databases">
        <title>De no assembly of potato wild relative species, Solanum commersonii.</title>
        <authorList>
            <person name="Cho K."/>
        </authorList>
    </citation>
    <scope>NUCLEOTIDE SEQUENCE [LARGE SCALE GENOMIC DNA]</scope>
    <source>
        <strain evidence="1">LZ3.2</strain>
        <tissue evidence="1">Leaf</tissue>
    </source>
</reference>